<organism evidence="1 2">
    <name type="scientific">Mycobacterium kansasii</name>
    <dbReference type="NCBI Taxonomy" id="1768"/>
    <lineage>
        <taxon>Bacteria</taxon>
        <taxon>Bacillati</taxon>
        <taxon>Actinomycetota</taxon>
        <taxon>Actinomycetes</taxon>
        <taxon>Mycobacteriales</taxon>
        <taxon>Mycobacteriaceae</taxon>
        <taxon>Mycobacterium</taxon>
    </lineage>
</organism>
<keyword evidence="1" id="KW-0547">Nucleotide-binding</keyword>
<evidence type="ECO:0000313" key="2">
    <source>
        <dbReference type="Proteomes" id="UP000188532"/>
    </source>
</evidence>
<gene>
    <name evidence="1" type="ORF">BZL29_8451</name>
</gene>
<keyword evidence="1" id="KW-0067">ATP-binding</keyword>
<name>A0A1V3WA74_MYCKA</name>
<dbReference type="Proteomes" id="UP000188532">
    <property type="component" value="Unassembled WGS sequence"/>
</dbReference>
<proteinExistence type="predicted"/>
<sequence length="87" mass="9785">MLQRRLASSPEAIYRSLVRRSERLERKKQEILNGTYAEKEPSIDVSALDADEYNAEEIEDIEEELLDSATAAKPSRSSTPNCSNSPN</sequence>
<dbReference type="GO" id="GO:0004386">
    <property type="term" value="F:helicase activity"/>
    <property type="evidence" value="ECO:0007669"/>
    <property type="project" value="UniProtKB-KW"/>
</dbReference>
<keyword evidence="1" id="KW-0378">Hydrolase</keyword>
<comment type="caution">
    <text evidence="1">The sequence shown here is derived from an EMBL/GenBank/DDBJ whole genome shotgun (WGS) entry which is preliminary data.</text>
</comment>
<dbReference type="EMBL" id="MVBN01000016">
    <property type="protein sequence ID" value="OOK63772.1"/>
    <property type="molecule type" value="Genomic_DNA"/>
</dbReference>
<dbReference type="AlphaFoldDB" id="A0A1V3WA74"/>
<evidence type="ECO:0000313" key="1">
    <source>
        <dbReference type="EMBL" id="OOK63772.1"/>
    </source>
</evidence>
<protein>
    <submittedName>
        <fullName evidence="1">Helicase domain protein</fullName>
    </submittedName>
</protein>
<keyword evidence="1" id="KW-0347">Helicase</keyword>
<reference evidence="1 2" key="1">
    <citation type="submission" date="2017-02" db="EMBL/GenBank/DDBJ databases">
        <title>Complete genome sequences of Mycobacterium kansasii strains isolated from rhesus macaques.</title>
        <authorList>
            <person name="Panda A."/>
            <person name="Nagaraj S."/>
            <person name="Zhao X."/>
            <person name="Tettelin H."/>
            <person name="Detolla L.J."/>
        </authorList>
    </citation>
    <scope>NUCLEOTIDE SEQUENCE [LARGE SCALE GENOMIC DNA]</scope>
    <source>
        <strain evidence="1 2">11-3469</strain>
    </source>
</reference>
<accession>A0A1V3WA74</accession>